<proteinExistence type="predicted"/>
<organism evidence="2 3">
    <name type="scientific">Mycetocola lacteus</name>
    <dbReference type="NCBI Taxonomy" id="76637"/>
    <lineage>
        <taxon>Bacteria</taxon>
        <taxon>Bacillati</taxon>
        <taxon>Actinomycetota</taxon>
        <taxon>Actinomycetes</taxon>
        <taxon>Micrococcales</taxon>
        <taxon>Microbacteriaceae</taxon>
        <taxon>Mycetocola</taxon>
    </lineage>
</organism>
<keyword evidence="1" id="KW-1133">Transmembrane helix</keyword>
<feature type="transmembrane region" description="Helical" evidence="1">
    <location>
        <begin position="83"/>
        <end position="107"/>
    </location>
</feature>
<keyword evidence="1" id="KW-0472">Membrane</keyword>
<gene>
    <name evidence="2" type="ORF">D9V34_16330</name>
</gene>
<name>A0A3L7AH42_9MICO</name>
<protein>
    <submittedName>
        <fullName evidence="2">Uncharacterized protein</fullName>
    </submittedName>
</protein>
<keyword evidence="1" id="KW-0812">Transmembrane</keyword>
<sequence length="156" mass="16516">MSARETVWRRYWPLALIALPEGFVLGGLYGLVTVGVASPAQLWPTFAGFGLGGLLFTVPAVMGSALALWLGDRGLRHTLRARALLSALGAVFGVAVMVLILDVVTSLQVVGQDFGLRSVLIVVVPLVGLPAALVAAGSVVAWEWRLRPRKRSSTTV</sequence>
<evidence type="ECO:0000256" key="1">
    <source>
        <dbReference type="SAM" id="Phobius"/>
    </source>
</evidence>
<keyword evidence="3" id="KW-1185">Reference proteome</keyword>
<reference evidence="2 3" key="1">
    <citation type="submission" date="2018-10" db="EMBL/GenBank/DDBJ databases">
        <authorList>
            <person name="Li J."/>
        </authorList>
    </citation>
    <scope>NUCLEOTIDE SEQUENCE [LARGE SCALE GENOMIC DNA]</scope>
    <source>
        <strain evidence="2 3">JCM 11654</strain>
    </source>
</reference>
<evidence type="ECO:0000313" key="2">
    <source>
        <dbReference type="EMBL" id="RLP79354.1"/>
    </source>
</evidence>
<comment type="caution">
    <text evidence="2">The sequence shown here is derived from an EMBL/GenBank/DDBJ whole genome shotgun (WGS) entry which is preliminary data.</text>
</comment>
<feature type="transmembrane region" description="Helical" evidence="1">
    <location>
        <begin position="12"/>
        <end position="37"/>
    </location>
</feature>
<evidence type="ECO:0000313" key="3">
    <source>
        <dbReference type="Proteomes" id="UP000269438"/>
    </source>
</evidence>
<accession>A0A3L7AH42</accession>
<dbReference type="AlphaFoldDB" id="A0A3L7AH42"/>
<feature type="transmembrane region" description="Helical" evidence="1">
    <location>
        <begin position="119"/>
        <end position="142"/>
    </location>
</feature>
<feature type="transmembrane region" description="Helical" evidence="1">
    <location>
        <begin position="49"/>
        <end position="71"/>
    </location>
</feature>
<dbReference type="Proteomes" id="UP000269438">
    <property type="component" value="Unassembled WGS sequence"/>
</dbReference>
<dbReference type="EMBL" id="RCUY01000015">
    <property type="protein sequence ID" value="RLP79354.1"/>
    <property type="molecule type" value="Genomic_DNA"/>
</dbReference>